<dbReference type="Pfam" id="PF00994">
    <property type="entry name" value="MoCF_biosynth"/>
    <property type="match status" value="1"/>
</dbReference>
<feature type="compositionally biased region" description="Basic and acidic residues" evidence="8">
    <location>
        <begin position="51"/>
        <end position="60"/>
    </location>
</feature>
<dbReference type="Pfam" id="PF03453">
    <property type="entry name" value="MoeA_N"/>
    <property type="match status" value="1"/>
</dbReference>
<dbReference type="InterPro" id="IPR038987">
    <property type="entry name" value="MoeA-like"/>
</dbReference>
<evidence type="ECO:0000256" key="8">
    <source>
        <dbReference type="SAM" id="MobiDB-lite"/>
    </source>
</evidence>
<evidence type="ECO:0000256" key="5">
    <source>
        <dbReference type="ARBA" id="ARBA00023150"/>
    </source>
</evidence>
<dbReference type="EC" id="2.10.1.1" evidence="7"/>
<evidence type="ECO:0000256" key="4">
    <source>
        <dbReference type="ARBA" id="ARBA00022505"/>
    </source>
</evidence>
<evidence type="ECO:0000313" key="10">
    <source>
        <dbReference type="EMBL" id="GAA2085353.1"/>
    </source>
</evidence>
<proteinExistence type="inferred from homology"/>
<dbReference type="Gene3D" id="3.40.980.10">
    <property type="entry name" value="MoaB/Mog-like domain"/>
    <property type="match status" value="1"/>
</dbReference>
<dbReference type="SMART" id="SM00852">
    <property type="entry name" value="MoCF_biosynth"/>
    <property type="match status" value="1"/>
</dbReference>
<comment type="function">
    <text evidence="1 7">Catalyzes the insertion of molybdate into adenylated molybdopterin with the concomitant release of AMP.</text>
</comment>
<feature type="region of interest" description="Disordered" evidence="8">
    <location>
        <begin position="1"/>
        <end position="124"/>
    </location>
</feature>
<comment type="pathway">
    <text evidence="2 7">Cofactor biosynthesis; molybdopterin biosynthesis.</text>
</comment>
<dbReference type="InterPro" id="IPR005111">
    <property type="entry name" value="MoeA_C_domain_IV"/>
</dbReference>
<dbReference type="Pfam" id="PF03454">
    <property type="entry name" value="MoeA_C"/>
    <property type="match status" value="1"/>
</dbReference>
<dbReference type="SUPFAM" id="SSF63882">
    <property type="entry name" value="MoeA N-terminal region -like"/>
    <property type="match status" value="1"/>
</dbReference>
<dbReference type="EMBL" id="BAAAPE010000012">
    <property type="protein sequence ID" value="GAA2085353.1"/>
    <property type="molecule type" value="Genomic_DNA"/>
</dbReference>
<organism evidence="10 11">
    <name type="scientific">Streptomyces albiaxialis</name>
    <dbReference type="NCBI Taxonomy" id="329523"/>
    <lineage>
        <taxon>Bacteria</taxon>
        <taxon>Bacillati</taxon>
        <taxon>Actinomycetota</taxon>
        <taxon>Actinomycetes</taxon>
        <taxon>Kitasatosporales</taxon>
        <taxon>Streptomycetaceae</taxon>
        <taxon>Streptomyces</taxon>
    </lineage>
</organism>
<evidence type="ECO:0000256" key="6">
    <source>
        <dbReference type="ARBA" id="ARBA00047317"/>
    </source>
</evidence>
<comment type="caution">
    <text evidence="10">The sequence shown here is derived from an EMBL/GenBank/DDBJ whole genome shotgun (WGS) entry which is preliminary data.</text>
</comment>
<accession>A0ABN2W8B2</accession>
<evidence type="ECO:0000259" key="9">
    <source>
        <dbReference type="SMART" id="SM00852"/>
    </source>
</evidence>
<dbReference type="CDD" id="cd00887">
    <property type="entry name" value="MoeA"/>
    <property type="match status" value="1"/>
</dbReference>
<evidence type="ECO:0000313" key="11">
    <source>
        <dbReference type="Proteomes" id="UP001500016"/>
    </source>
</evidence>
<dbReference type="RefSeq" id="WP_344531238.1">
    <property type="nucleotide sequence ID" value="NZ_BAAAPE010000012.1"/>
</dbReference>
<feature type="compositionally biased region" description="Acidic residues" evidence="8">
    <location>
        <begin position="40"/>
        <end position="50"/>
    </location>
</feature>
<feature type="domain" description="MoaB/Mog" evidence="9">
    <location>
        <begin position="290"/>
        <end position="451"/>
    </location>
</feature>
<feature type="region of interest" description="Disordered" evidence="8">
    <location>
        <begin position="398"/>
        <end position="423"/>
    </location>
</feature>
<keyword evidence="7" id="KW-0808">Transferase</keyword>
<dbReference type="Gene3D" id="2.40.340.10">
    <property type="entry name" value="MoeA, C-terminal, domain IV"/>
    <property type="match status" value="1"/>
</dbReference>
<dbReference type="InterPro" id="IPR036135">
    <property type="entry name" value="MoeA_linker/N_sf"/>
</dbReference>
<dbReference type="PANTHER" id="PTHR10192">
    <property type="entry name" value="MOLYBDOPTERIN BIOSYNTHESIS PROTEIN"/>
    <property type="match status" value="1"/>
</dbReference>
<dbReference type="InterPro" id="IPR005110">
    <property type="entry name" value="MoeA_linker/N"/>
</dbReference>
<dbReference type="Proteomes" id="UP001500016">
    <property type="component" value="Unassembled WGS sequence"/>
</dbReference>
<dbReference type="InterPro" id="IPR036425">
    <property type="entry name" value="MoaB/Mog-like_dom_sf"/>
</dbReference>
<comment type="similarity">
    <text evidence="3 7">Belongs to the MoeA family.</text>
</comment>
<keyword evidence="5 7" id="KW-0501">Molybdenum cofactor biosynthesis</keyword>
<evidence type="ECO:0000256" key="2">
    <source>
        <dbReference type="ARBA" id="ARBA00005046"/>
    </source>
</evidence>
<feature type="compositionally biased region" description="Basic and acidic residues" evidence="8">
    <location>
        <begin position="398"/>
        <end position="417"/>
    </location>
</feature>
<feature type="compositionally biased region" description="Low complexity" evidence="8">
    <location>
        <begin position="61"/>
        <end position="77"/>
    </location>
</feature>
<dbReference type="SUPFAM" id="SSF53218">
    <property type="entry name" value="Molybdenum cofactor biosynthesis proteins"/>
    <property type="match status" value="1"/>
</dbReference>
<comment type="cofactor">
    <cofactor evidence="7">
        <name>Mg(2+)</name>
        <dbReference type="ChEBI" id="CHEBI:18420"/>
    </cofactor>
</comment>
<evidence type="ECO:0000256" key="7">
    <source>
        <dbReference type="RuleBase" id="RU365090"/>
    </source>
</evidence>
<evidence type="ECO:0000256" key="1">
    <source>
        <dbReference type="ARBA" id="ARBA00002901"/>
    </source>
</evidence>
<protein>
    <recommendedName>
        <fullName evidence="7">Molybdopterin molybdenumtransferase</fullName>
        <ecNumber evidence="7">2.10.1.1</ecNumber>
    </recommendedName>
</protein>
<keyword evidence="11" id="KW-1185">Reference proteome</keyword>
<dbReference type="Gene3D" id="3.90.105.10">
    <property type="entry name" value="Molybdopterin biosynthesis moea protein, domain 2"/>
    <property type="match status" value="1"/>
</dbReference>
<comment type="catalytic activity">
    <reaction evidence="6">
        <text>adenylyl-molybdopterin + molybdate = Mo-molybdopterin + AMP + H(+)</text>
        <dbReference type="Rhea" id="RHEA:35047"/>
        <dbReference type="ChEBI" id="CHEBI:15378"/>
        <dbReference type="ChEBI" id="CHEBI:36264"/>
        <dbReference type="ChEBI" id="CHEBI:62727"/>
        <dbReference type="ChEBI" id="CHEBI:71302"/>
        <dbReference type="ChEBI" id="CHEBI:456215"/>
        <dbReference type="EC" id="2.10.1.1"/>
    </reaction>
</comment>
<evidence type="ECO:0000256" key="3">
    <source>
        <dbReference type="ARBA" id="ARBA00010763"/>
    </source>
</evidence>
<dbReference type="Gene3D" id="2.170.190.11">
    <property type="entry name" value="Molybdopterin biosynthesis moea protein, domain 3"/>
    <property type="match status" value="1"/>
</dbReference>
<keyword evidence="7" id="KW-0479">Metal-binding</keyword>
<dbReference type="InterPro" id="IPR036688">
    <property type="entry name" value="MoeA_C_domain_IV_sf"/>
</dbReference>
<dbReference type="PANTHER" id="PTHR10192:SF5">
    <property type="entry name" value="GEPHYRIN"/>
    <property type="match status" value="1"/>
</dbReference>
<reference evidence="10 11" key="1">
    <citation type="journal article" date="2019" name="Int. J. Syst. Evol. Microbiol.">
        <title>The Global Catalogue of Microorganisms (GCM) 10K type strain sequencing project: providing services to taxonomists for standard genome sequencing and annotation.</title>
        <authorList>
            <consortium name="The Broad Institute Genomics Platform"/>
            <consortium name="The Broad Institute Genome Sequencing Center for Infectious Disease"/>
            <person name="Wu L."/>
            <person name="Ma J."/>
        </authorList>
    </citation>
    <scope>NUCLEOTIDE SEQUENCE [LARGE SCALE GENOMIC DNA]</scope>
    <source>
        <strain evidence="10 11">JCM 15478</strain>
    </source>
</reference>
<sequence>MSGADELDEAIALANSGRTRPAAPPVPRLKRIRRIQWSETDVDAGQPEEEASVRRDHADGMTDGMTDGTAEGTADGAGALGGGTGGGSAGGPASGRDARKPGVAARTRRPERPSWAEARALAAGSPGALPRVTLPLDRALGHTLAGPLEALTDLPSFDTSAMDGWAVSGPGPWELVTEPIGTESKGILAGDRAEPAPLPDGHAIRIATGARIPPNTSAVLRSEHGATSGATRLRTARAPQPGTDIRPRGQECRTGDTLLPEGTHVTPAVLGLAAAAGYDELEVVRRPRAEVLVLGDELMHRGLPHDGRIRDALGPMVGPWLTTLGADVIVTRRLGDDAEALYETLATTTADVVVTTGGTAAGPVDHLQPTLRRLGAELLVHGVRVRPGHPMLLAALKKREAGGEGDGEDGRGARDGEGGEGGGGTFLVGLPGNPLAALSGLVTLAAPLLRTLGGRPGPGHEQQGTLAEEVHGHPRDTRLVPVAHEGAGVRARVRPLRYAGPSMLRGIATADALAVIPPGGAAPGTDVRLLELPR</sequence>
<keyword evidence="7" id="KW-0460">Magnesium</keyword>
<gene>
    <name evidence="10" type="ORF">GCM10009801_47010</name>
</gene>
<keyword evidence="4 7" id="KW-0500">Molybdenum</keyword>
<dbReference type="InterPro" id="IPR001453">
    <property type="entry name" value="MoaB/Mog_dom"/>
</dbReference>
<feature type="compositionally biased region" description="Gly residues" evidence="8">
    <location>
        <begin position="78"/>
        <end position="93"/>
    </location>
</feature>
<name>A0ABN2W8B2_9ACTN</name>